<name>A0ABQ3PQF4_9ACTN</name>
<feature type="compositionally biased region" description="Basic and acidic residues" evidence="1">
    <location>
        <begin position="1"/>
        <end position="18"/>
    </location>
</feature>
<dbReference type="RefSeq" id="WP_190224113.1">
    <property type="nucleotide sequence ID" value="NZ_BNBS01000049.1"/>
</dbReference>
<feature type="compositionally biased region" description="Polar residues" evidence="1">
    <location>
        <begin position="52"/>
        <end position="61"/>
    </location>
</feature>
<feature type="region of interest" description="Disordered" evidence="1">
    <location>
        <begin position="1"/>
        <end position="112"/>
    </location>
</feature>
<proteinExistence type="predicted"/>
<organism evidence="2 3">
    <name type="scientific">Streptomyces hydrogenans</name>
    <dbReference type="NCBI Taxonomy" id="1873719"/>
    <lineage>
        <taxon>Bacteria</taxon>
        <taxon>Bacillati</taxon>
        <taxon>Actinomycetota</taxon>
        <taxon>Actinomycetes</taxon>
        <taxon>Kitasatosporales</taxon>
        <taxon>Streptomycetaceae</taxon>
        <taxon>Streptomyces</taxon>
    </lineage>
</organism>
<dbReference type="EMBL" id="BNDW01000117">
    <property type="protein sequence ID" value="GHI27252.1"/>
    <property type="molecule type" value="Genomic_DNA"/>
</dbReference>
<accession>A0ABQ3PQF4</accession>
<keyword evidence="3" id="KW-1185">Reference proteome</keyword>
<sequence>MTHRQQDQGEYDEVRNRTDASSANANERVERRGDVCEAVSPQNSGPRRGASNYASSNQPHQSAEGDAVTQATQHHGSTLDFRPVQKIAEHLRADQDNVDPTFGGAAHQSQER</sequence>
<protein>
    <submittedName>
        <fullName evidence="2">Uncharacterized protein</fullName>
    </submittedName>
</protein>
<evidence type="ECO:0000313" key="3">
    <source>
        <dbReference type="Proteomes" id="UP001052739"/>
    </source>
</evidence>
<evidence type="ECO:0000313" key="2">
    <source>
        <dbReference type="EMBL" id="GHI27252.1"/>
    </source>
</evidence>
<reference evidence="2" key="1">
    <citation type="submission" date="2024-05" db="EMBL/GenBank/DDBJ databases">
        <title>Whole genome shotgun sequence of Streptomyces hydrogenans NBRC 13475.</title>
        <authorList>
            <person name="Komaki H."/>
            <person name="Tamura T."/>
        </authorList>
    </citation>
    <scope>NUCLEOTIDE SEQUENCE</scope>
    <source>
        <strain evidence="2">NBRC 13475</strain>
    </source>
</reference>
<comment type="caution">
    <text evidence="2">The sequence shown here is derived from an EMBL/GenBank/DDBJ whole genome shotgun (WGS) entry which is preliminary data.</text>
</comment>
<dbReference type="Proteomes" id="UP001052739">
    <property type="component" value="Unassembled WGS sequence"/>
</dbReference>
<evidence type="ECO:0000256" key="1">
    <source>
        <dbReference type="SAM" id="MobiDB-lite"/>
    </source>
</evidence>
<gene>
    <name evidence="2" type="ORF">Shyd_86230</name>
</gene>